<feature type="domain" description="EF-hand" evidence="12">
    <location>
        <begin position="189"/>
        <end position="224"/>
    </location>
</feature>
<dbReference type="Pfam" id="PF00578">
    <property type="entry name" value="AhpC-TSA"/>
    <property type="match status" value="1"/>
</dbReference>
<dbReference type="CDD" id="cd00051">
    <property type="entry name" value="EFh"/>
    <property type="match status" value="1"/>
</dbReference>
<dbReference type="Gene3D" id="3.40.50.300">
    <property type="entry name" value="P-loop containing nucleotide triphosphate hydrolases"/>
    <property type="match status" value="1"/>
</dbReference>
<protein>
    <recommendedName>
        <fullName evidence="1">thioredoxin-dependent peroxiredoxin</fullName>
        <ecNumber evidence="1">1.11.1.24</ecNumber>
    </recommendedName>
    <alternativeName>
        <fullName evidence="8">Thioredoxin peroxidase</fullName>
    </alternativeName>
</protein>
<name>F0YH87_AURAN</name>
<feature type="compositionally biased region" description="Polar residues" evidence="11">
    <location>
        <begin position="329"/>
        <end position="339"/>
    </location>
</feature>
<evidence type="ECO:0000256" key="9">
    <source>
        <dbReference type="ARBA" id="ARBA00038489"/>
    </source>
</evidence>
<dbReference type="AlphaFoldDB" id="F0YH87"/>
<evidence type="ECO:0000256" key="3">
    <source>
        <dbReference type="ARBA" id="ARBA00022837"/>
    </source>
</evidence>
<dbReference type="Pfam" id="PF13499">
    <property type="entry name" value="EF-hand_7"/>
    <property type="match status" value="1"/>
</dbReference>
<keyword evidence="15" id="KW-1185">Reference proteome</keyword>
<proteinExistence type="inferred from homology"/>
<dbReference type="GO" id="GO:0034599">
    <property type="term" value="P:cellular response to oxidative stress"/>
    <property type="evidence" value="ECO:0007669"/>
    <property type="project" value="TreeGrafter"/>
</dbReference>
<feature type="domain" description="Thioredoxin" evidence="13">
    <location>
        <begin position="849"/>
        <end position="985"/>
    </location>
</feature>
<feature type="domain" description="EF-hand" evidence="12">
    <location>
        <begin position="149"/>
        <end position="184"/>
    </location>
</feature>
<feature type="region of interest" description="Disordered" evidence="11">
    <location>
        <begin position="1012"/>
        <end position="1138"/>
    </location>
</feature>
<sequence>MARVMPRGRHRLSEAQHAEIRRHFRAAFMGSTPHQVFLKFAGQHGPRGSAAARDMLRGVRIHLRLTVQQLPDEDTAAGSECLRASRARGAEQFGRREEDPALGLGGVSHAILHMICTRLKALSIQEYVWKHVAEHVEHVDKAKPWLGPSNRTVREAVFEHIDLNGDGQLSVQEFHDVIRHNLKVSVFELNDEGIMHLVDALDTDRSGFVNLDELNVLLEKGDAYDPAESAGDDAPGTPDLSARLQLDKTWVGPRPPLPEGEVRRAERPASRKSKKRPLFRGWGDRSKRAPRFDAAFLAAKEAADIARAVAEPVMALLGRRAAALTPVSSHRLSDQTESPNVPGLNACPATPPAKARSKRRGRGGALEGAEGGERWAFAACLAVGSGLWCALLRLFLKRHKFPYHRHRTEAAALYGLPPLRMRLAFALALARAAGAAAPRNATLAVDASALPPLVIAGADKGGTSDAFELLLRHGFASKQKFECEDPSSSPKVRDLCVARSKELGCLYRGGDAASHRDCYRRYAVRGALWMDATPNYLWGWVNGEDAAARLSALSPNSAVALLLREPVARLASLFAHWRSRPIGDELGAALEPHVLADLAYLDAMRRDSVYEVVKGRKVVFARNVSVPRLFGPGGAEVFSLLLRDYPRWAGRALDRATCEALVGDKQRTAGPFEAWRNYVSPPPSAAPRPCARKKCPPRRPAKIPPCPVFVNFVLTSVRRWVDAFPGRVAVVQSEYYFADRAAFLAAFGLAPRPAFAGPPAAPDAAEKVNNRGAYAERGATALTAATRAALARFYERPNAELRALLAARRDLVVVPEPDVAGSWWTMENALLALCLGVAGALRAPVSMSIAVGDKFPSASLSKLGCAGSNSVIYFYGADEAPSCTKQAEGFDASMGDFSGVKVVGVRNDAGVKDGFSDKYAQSFYVDAGDAIRDEIGIPKDFFGFLGGRETYVVDKAGTVQMVFNGQLNPEKHVEAAKAAVAELGASSGGGGFDPSNLAFAPAFYLSPRPTAPARAAVGDTGARLPTRDAPGAPMAGSDDAPSATEAARRAKLERLRGKRRSSKSKAGDQASSSSPPASAPTSPDDLGGFPSFDAAAPPAEASAPTMRGVAEAPPDFGSDAKALEDRWGTAARATARST</sequence>
<dbReference type="SUPFAM" id="SSF52540">
    <property type="entry name" value="P-loop containing nucleoside triphosphate hydrolases"/>
    <property type="match status" value="1"/>
</dbReference>
<dbReference type="EC" id="1.11.1.24" evidence="1"/>
<dbReference type="PANTHER" id="PTHR42801">
    <property type="entry name" value="THIOREDOXIN-DEPENDENT PEROXIDE REDUCTASE"/>
    <property type="match status" value="1"/>
</dbReference>
<dbReference type="InterPro" id="IPR000866">
    <property type="entry name" value="AhpC/TSA"/>
</dbReference>
<dbReference type="InterPro" id="IPR018247">
    <property type="entry name" value="EF_Hand_1_Ca_BS"/>
</dbReference>
<dbReference type="Gene3D" id="3.40.30.10">
    <property type="entry name" value="Glutaredoxin"/>
    <property type="match status" value="1"/>
</dbReference>
<dbReference type="eggNOG" id="KOG0855">
    <property type="taxonomic scope" value="Eukaryota"/>
</dbReference>
<dbReference type="InterPro" id="IPR027417">
    <property type="entry name" value="P-loop_NTPase"/>
</dbReference>
<keyword evidence="7" id="KW-0676">Redox-active center</keyword>
<feature type="compositionally biased region" description="Basic and acidic residues" evidence="11">
    <location>
        <begin position="1046"/>
        <end position="1055"/>
    </location>
</feature>
<dbReference type="Proteomes" id="UP000002729">
    <property type="component" value="Unassembled WGS sequence"/>
</dbReference>
<dbReference type="SMART" id="SM00054">
    <property type="entry name" value="EFh"/>
    <property type="match status" value="2"/>
</dbReference>
<comment type="similarity">
    <text evidence="9">Belongs to the peroxiredoxin family. BCP/PrxQ subfamily.</text>
</comment>
<evidence type="ECO:0000256" key="1">
    <source>
        <dbReference type="ARBA" id="ARBA00013017"/>
    </source>
</evidence>
<dbReference type="InterPro" id="IPR036249">
    <property type="entry name" value="Thioredoxin-like_sf"/>
</dbReference>
<keyword evidence="4" id="KW-0049">Antioxidant</keyword>
<feature type="region of interest" description="Disordered" evidence="11">
    <location>
        <begin position="249"/>
        <end position="282"/>
    </location>
</feature>
<evidence type="ECO:0000256" key="7">
    <source>
        <dbReference type="ARBA" id="ARBA00023284"/>
    </source>
</evidence>
<feature type="compositionally biased region" description="Basic and acidic residues" evidence="11">
    <location>
        <begin position="260"/>
        <end position="269"/>
    </location>
</feature>
<dbReference type="InParanoid" id="F0YH87"/>
<dbReference type="InterPro" id="IPR011992">
    <property type="entry name" value="EF-hand-dom_pair"/>
</dbReference>
<feature type="region of interest" description="Disordered" evidence="11">
    <location>
        <begin position="329"/>
        <end position="367"/>
    </location>
</feature>
<evidence type="ECO:0000256" key="4">
    <source>
        <dbReference type="ARBA" id="ARBA00022862"/>
    </source>
</evidence>
<dbReference type="SUPFAM" id="SSF52833">
    <property type="entry name" value="Thioredoxin-like"/>
    <property type="match status" value="1"/>
</dbReference>
<dbReference type="KEGG" id="aaf:AURANDRAFT_66290"/>
<feature type="compositionally biased region" description="Low complexity" evidence="11">
    <location>
        <begin position="1070"/>
        <end position="1083"/>
    </location>
</feature>
<comment type="catalytic activity">
    <reaction evidence="10">
        <text>a hydroperoxide + [thioredoxin]-dithiol = an alcohol + [thioredoxin]-disulfide + H2O</text>
        <dbReference type="Rhea" id="RHEA:62620"/>
        <dbReference type="Rhea" id="RHEA-COMP:10698"/>
        <dbReference type="Rhea" id="RHEA-COMP:10700"/>
        <dbReference type="ChEBI" id="CHEBI:15377"/>
        <dbReference type="ChEBI" id="CHEBI:29950"/>
        <dbReference type="ChEBI" id="CHEBI:30879"/>
        <dbReference type="ChEBI" id="CHEBI:35924"/>
        <dbReference type="ChEBI" id="CHEBI:50058"/>
        <dbReference type="EC" id="1.11.1.24"/>
    </reaction>
</comment>
<keyword evidence="6" id="KW-1015">Disulfide bond</keyword>
<dbReference type="PROSITE" id="PS50222">
    <property type="entry name" value="EF_HAND_2"/>
    <property type="match status" value="2"/>
</dbReference>
<dbReference type="InterPro" id="IPR050924">
    <property type="entry name" value="Peroxiredoxin_BCP/PrxQ"/>
</dbReference>
<dbReference type="SUPFAM" id="SSF47473">
    <property type="entry name" value="EF-hand"/>
    <property type="match status" value="1"/>
</dbReference>
<evidence type="ECO:0000259" key="13">
    <source>
        <dbReference type="PROSITE" id="PS51352"/>
    </source>
</evidence>
<dbReference type="PROSITE" id="PS00018">
    <property type="entry name" value="EF_HAND_1"/>
    <property type="match status" value="2"/>
</dbReference>
<dbReference type="Gene3D" id="1.10.238.10">
    <property type="entry name" value="EF-hand"/>
    <property type="match status" value="1"/>
</dbReference>
<keyword evidence="5" id="KW-0560">Oxidoreductase</keyword>
<evidence type="ECO:0000256" key="10">
    <source>
        <dbReference type="ARBA" id="ARBA00049091"/>
    </source>
</evidence>
<dbReference type="InterPro" id="IPR002048">
    <property type="entry name" value="EF_hand_dom"/>
</dbReference>
<evidence type="ECO:0000256" key="6">
    <source>
        <dbReference type="ARBA" id="ARBA00023157"/>
    </source>
</evidence>
<evidence type="ECO:0000256" key="2">
    <source>
        <dbReference type="ARBA" id="ARBA00022559"/>
    </source>
</evidence>
<accession>F0YH87</accession>
<organism evidence="15">
    <name type="scientific">Aureococcus anophagefferens</name>
    <name type="common">Harmful bloom alga</name>
    <dbReference type="NCBI Taxonomy" id="44056"/>
    <lineage>
        <taxon>Eukaryota</taxon>
        <taxon>Sar</taxon>
        <taxon>Stramenopiles</taxon>
        <taxon>Ochrophyta</taxon>
        <taxon>Pelagophyceae</taxon>
        <taxon>Pelagomonadales</taxon>
        <taxon>Pelagomonadaceae</taxon>
        <taxon>Aureococcus</taxon>
    </lineage>
</organism>
<dbReference type="OrthoDB" id="338622at2759"/>
<dbReference type="InterPro" id="IPR013766">
    <property type="entry name" value="Thioredoxin_domain"/>
</dbReference>
<dbReference type="RefSeq" id="XP_009039757.1">
    <property type="nucleotide sequence ID" value="XM_009041509.1"/>
</dbReference>
<keyword evidence="2" id="KW-0575">Peroxidase</keyword>
<dbReference type="GO" id="GO:0005509">
    <property type="term" value="F:calcium ion binding"/>
    <property type="evidence" value="ECO:0007669"/>
    <property type="project" value="InterPro"/>
</dbReference>
<dbReference type="GO" id="GO:0008379">
    <property type="term" value="F:thioredoxin peroxidase activity"/>
    <property type="evidence" value="ECO:0007669"/>
    <property type="project" value="TreeGrafter"/>
</dbReference>
<evidence type="ECO:0000313" key="14">
    <source>
        <dbReference type="EMBL" id="EGB05629.1"/>
    </source>
</evidence>
<evidence type="ECO:0000259" key="12">
    <source>
        <dbReference type="PROSITE" id="PS50222"/>
    </source>
</evidence>
<dbReference type="GO" id="GO:0045454">
    <property type="term" value="P:cell redox homeostasis"/>
    <property type="evidence" value="ECO:0007669"/>
    <property type="project" value="TreeGrafter"/>
</dbReference>
<dbReference type="EMBL" id="GL833140">
    <property type="protein sequence ID" value="EGB05629.1"/>
    <property type="molecule type" value="Genomic_DNA"/>
</dbReference>
<evidence type="ECO:0000256" key="5">
    <source>
        <dbReference type="ARBA" id="ARBA00023002"/>
    </source>
</evidence>
<dbReference type="PANTHER" id="PTHR42801:SF4">
    <property type="entry name" value="AHPC_TSA FAMILY PROTEIN"/>
    <property type="match status" value="1"/>
</dbReference>
<dbReference type="GeneID" id="20225731"/>
<evidence type="ECO:0000313" key="15">
    <source>
        <dbReference type="Proteomes" id="UP000002729"/>
    </source>
</evidence>
<evidence type="ECO:0000256" key="11">
    <source>
        <dbReference type="SAM" id="MobiDB-lite"/>
    </source>
</evidence>
<gene>
    <name evidence="14" type="ORF">AURANDRAFT_66290</name>
</gene>
<keyword evidence="3" id="KW-0106">Calcium</keyword>
<reference evidence="14 15" key="1">
    <citation type="journal article" date="2011" name="Proc. Natl. Acad. Sci. U.S.A.">
        <title>Niche of harmful alga Aureococcus anophagefferens revealed through ecogenomics.</title>
        <authorList>
            <person name="Gobler C.J."/>
            <person name="Berry D.L."/>
            <person name="Dyhrman S.T."/>
            <person name="Wilhelm S.W."/>
            <person name="Salamov A."/>
            <person name="Lobanov A.V."/>
            <person name="Zhang Y."/>
            <person name="Collier J.L."/>
            <person name="Wurch L.L."/>
            <person name="Kustka A.B."/>
            <person name="Dill B.D."/>
            <person name="Shah M."/>
            <person name="VerBerkmoes N.C."/>
            <person name="Kuo A."/>
            <person name="Terry A."/>
            <person name="Pangilinan J."/>
            <person name="Lindquist E.A."/>
            <person name="Lucas S."/>
            <person name="Paulsen I.T."/>
            <person name="Hattenrath-Lehmann T.K."/>
            <person name="Talmage S.C."/>
            <person name="Walker E.A."/>
            <person name="Koch F."/>
            <person name="Burson A.M."/>
            <person name="Marcoval M.A."/>
            <person name="Tang Y.Z."/>
            <person name="Lecleir G.R."/>
            <person name="Coyne K.J."/>
            <person name="Berg G.M."/>
            <person name="Bertrand E.M."/>
            <person name="Saito M.A."/>
            <person name="Gladyshev V.N."/>
            <person name="Grigoriev I.V."/>
        </authorList>
    </citation>
    <scope>NUCLEOTIDE SEQUENCE [LARGE SCALE GENOMIC DNA]</scope>
    <source>
        <strain evidence="15">CCMP 1984</strain>
    </source>
</reference>
<dbReference type="GO" id="GO:0005737">
    <property type="term" value="C:cytoplasm"/>
    <property type="evidence" value="ECO:0007669"/>
    <property type="project" value="TreeGrafter"/>
</dbReference>
<feature type="compositionally biased region" description="Low complexity" evidence="11">
    <location>
        <begin position="1094"/>
        <end position="1104"/>
    </location>
</feature>
<evidence type="ECO:0000256" key="8">
    <source>
        <dbReference type="ARBA" id="ARBA00032824"/>
    </source>
</evidence>
<dbReference type="PROSITE" id="PS51352">
    <property type="entry name" value="THIOREDOXIN_2"/>
    <property type="match status" value="1"/>
</dbReference>